<proteinExistence type="predicted"/>
<keyword evidence="1" id="KW-0677">Repeat</keyword>
<gene>
    <name evidence="3" type="ORF">PAPOLLO_LOCUS23811</name>
</gene>
<dbReference type="GO" id="GO:0005783">
    <property type="term" value="C:endoplasmic reticulum"/>
    <property type="evidence" value="ECO:0007669"/>
    <property type="project" value="TreeGrafter"/>
</dbReference>
<dbReference type="OrthoDB" id="10250458at2759"/>
<dbReference type="EMBL" id="CAJQZP010001449">
    <property type="protein sequence ID" value="CAG5047195.1"/>
    <property type="molecule type" value="Genomic_DNA"/>
</dbReference>
<evidence type="ECO:0000256" key="1">
    <source>
        <dbReference type="ARBA" id="ARBA00022737"/>
    </source>
</evidence>
<dbReference type="Pfam" id="PF08609">
    <property type="entry name" value="Fes1"/>
    <property type="match status" value="1"/>
</dbReference>
<feature type="domain" description="Nucleotide exchange factor Fes1" evidence="2">
    <location>
        <begin position="39"/>
        <end position="132"/>
    </location>
</feature>
<dbReference type="AlphaFoldDB" id="A0A8S3XZK2"/>
<dbReference type="PANTHER" id="PTHR19316:SF18">
    <property type="entry name" value="HSP70-BINDING PROTEIN 1"/>
    <property type="match status" value="1"/>
</dbReference>
<name>A0A8S3XZK2_PARAO</name>
<evidence type="ECO:0000259" key="2">
    <source>
        <dbReference type="Pfam" id="PF08609"/>
    </source>
</evidence>
<accession>A0A8S3XZK2</accession>
<organism evidence="3 4">
    <name type="scientific">Parnassius apollo</name>
    <name type="common">Apollo butterfly</name>
    <name type="synonym">Papilio apollo</name>
    <dbReference type="NCBI Taxonomy" id="110799"/>
    <lineage>
        <taxon>Eukaryota</taxon>
        <taxon>Metazoa</taxon>
        <taxon>Ecdysozoa</taxon>
        <taxon>Arthropoda</taxon>
        <taxon>Hexapoda</taxon>
        <taxon>Insecta</taxon>
        <taxon>Pterygota</taxon>
        <taxon>Neoptera</taxon>
        <taxon>Endopterygota</taxon>
        <taxon>Lepidoptera</taxon>
        <taxon>Glossata</taxon>
        <taxon>Ditrysia</taxon>
        <taxon>Papilionoidea</taxon>
        <taxon>Papilionidae</taxon>
        <taxon>Parnassiinae</taxon>
        <taxon>Parnassini</taxon>
        <taxon>Parnassius</taxon>
        <taxon>Parnassius</taxon>
    </lineage>
</organism>
<dbReference type="PANTHER" id="PTHR19316">
    <property type="entry name" value="PROTEIN FOLDING REGULATOR"/>
    <property type="match status" value="1"/>
</dbReference>
<dbReference type="Proteomes" id="UP000691718">
    <property type="component" value="Unassembled WGS sequence"/>
</dbReference>
<sequence length="357" mass="39559">MASNSSQNRNQIAGALTYPIRDENNVESVPIQPRQPRDLQGLLRFAMEATKAEDAPGVSQFGPMDEERRKFLEEALKSLTIDVAEILQKAIKVLTDAEKVQSIQLGQDLPEDVATSLSNIHEFVGDIDIANDFYKLGGFAIFPICFGSENANVRAEAGSILAEVCQNNPFCQTRALECGLLNVLLHLVQSEEGVALAKCLYAISCMTREFEPACRELTSQGGCAILSQLLHSDDIRVRTKVAFLIAYLVRHHPHAKDKFLEENIIKTIAAELDKGLNSGTSCLLNALLALVEKLDPIALQQLKNPTVGLKKILEKLWNQPELKEPEYDEERDCLKTIMEIFEGSPEVEVINEDGADR</sequence>
<protein>
    <submittedName>
        <fullName evidence="3">(apollo) hypothetical protein</fullName>
    </submittedName>
</protein>
<reference evidence="3" key="1">
    <citation type="submission" date="2021-04" db="EMBL/GenBank/DDBJ databases">
        <authorList>
            <person name="Tunstrom K."/>
        </authorList>
    </citation>
    <scope>NUCLEOTIDE SEQUENCE</scope>
</reference>
<evidence type="ECO:0000313" key="3">
    <source>
        <dbReference type="EMBL" id="CAG5047195.1"/>
    </source>
</evidence>
<dbReference type="InterPro" id="IPR013918">
    <property type="entry name" value="Nucleotide_exch_fac_Fes1"/>
</dbReference>
<comment type="caution">
    <text evidence="3">The sequence shown here is derived from an EMBL/GenBank/DDBJ whole genome shotgun (WGS) entry which is preliminary data.</text>
</comment>
<dbReference type="InterPro" id="IPR050693">
    <property type="entry name" value="Hsp70_NEF-Inhibitors"/>
</dbReference>
<evidence type="ECO:0000313" key="4">
    <source>
        <dbReference type="Proteomes" id="UP000691718"/>
    </source>
</evidence>
<keyword evidence="4" id="KW-1185">Reference proteome</keyword>
<dbReference type="GO" id="GO:0000774">
    <property type="term" value="F:adenyl-nucleotide exchange factor activity"/>
    <property type="evidence" value="ECO:0007669"/>
    <property type="project" value="TreeGrafter"/>
</dbReference>